<dbReference type="EMBL" id="CP099490">
    <property type="protein sequence ID" value="USQ76281.1"/>
    <property type="molecule type" value="Genomic_DNA"/>
</dbReference>
<organism evidence="4 5">
    <name type="scientific">Ornithinimicrobium cryptoxanthini</name>
    <dbReference type="NCBI Taxonomy" id="2934161"/>
    <lineage>
        <taxon>Bacteria</taxon>
        <taxon>Bacillati</taxon>
        <taxon>Actinomycetota</taxon>
        <taxon>Actinomycetes</taxon>
        <taxon>Micrococcales</taxon>
        <taxon>Ornithinimicrobiaceae</taxon>
        <taxon>Ornithinimicrobium</taxon>
    </lineage>
</organism>
<gene>
    <name evidence="4" type="ORF">NF557_17110</name>
</gene>
<evidence type="ECO:0000313" key="5">
    <source>
        <dbReference type="Proteomes" id="UP001056535"/>
    </source>
</evidence>
<dbReference type="InterPro" id="IPR000415">
    <property type="entry name" value="Nitroreductase-like"/>
</dbReference>
<evidence type="ECO:0000313" key="4">
    <source>
        <dbReference type="EMBL" id="USQ76281.1"/>
    </source>
</evidence>
<keyword evidence="5" id="KW-1185">Reference proteome</keyword>
<dbReference type="RefSeq" id="WP_252620976.1">
    <property type="nucleotide sequence ID" value="NZ_CP099490.1"/>
</dbReference>
<evidence type="ECO:0000259" key="3">
    <source>
        <dbReference type="Pfam" id="PF00881"/>
    </source>
</evidence>
<dbReference type="PANTHER" id="PTHR43673">
    <property type="entry name" value="NAD(P)H NITROREDUCTASE YDGI-RELATED"/>
    <property type="match status" value="1"/>
</dbReference>
<dbReference type="PANTHER" id="PTHR43673:SF10">
    <property type="entry name" value="NADH DEHYDROGENASE_NAD(P)H NITROREDUCTASE XCC3605-RELATED"/>
    <property type="match status" value="1"/>
</dbReference>
<dbReference type="InterPro" id="IPR029479">
    <property type="entry name" value="Nitroreductase"/>
</dbReference>
<dbReference type="SUPFAM" id="SSF55469">
    <property type="entry name" value="FMN-dependent nitroreductase-like"/>
    <property type="match status" value="1"/>
</dbReference>
<protein>
    <submittedName>
        <fullName evidence="4">Nitroreductase family protein</fullName>
    </submittedName>
</protein>
<dbReference type="CDD" id="cd02062">
    <property type="entry name" value="Nitro_FMN_reductase"/>
    <property type="match status" value="1"/>
</dbReference>
<name>A0ABY4YID0_9MICO</name>
<reference evidence="4" key="1">
    <citation type="submission" date="2022-06" db="EMBL/GenBank/DDBJ databases">
        <title>Ornithinimicrobium JY.X270.</title>
        <authorList>
            <person name="Huang Y."/>
        </authorList>
    </citation>
    <scope>NUCLEOTIDE SEQUENCE</scope>
    <source>
        <strain evidence="4">JY.X270</strain>
    </source>
</reference>
<sequence length="215" mass="23532">MTIADEQKQAADWLLSTTRAVRKRLDLDRPVEPEIILECLRLAVQAPTGSNSQGWRWMVVTDEAKRAKLGEFYKSVGEKYMAAKGAEEADAQTGRVRSSARYLVDVIEKVPALVIPCIAGKPANVEQAAGFFGSIHPAIWSFSLALRSRGLGSVWTTFHLAHAAETAELLGIPDGFTQAAMLPVAYTKGTDFRPAARGPIEDITFWNTWENSTPG</sequence>
<dbReference type="Gene3D" id="3.40.109.10">
    <property type="entry name" value="NADH Oxidase"/>
    <property type="match status" value="1"/>
</dbReference>
<dbReference type="Pfam" id="PF00881">
    <property type="entry name" value="Nitroreductase"/>
    <property type="match status" value="1"/>
</dbReference>
<keyword evidence="2" id="KW-0560">Oxidoreductase</keyword>
<feature type="domain" description="Nitroreductase" evidence="3">
    <location>
        <begin position="19"/>
        <end position="186"/>
    </location>
</feature>
<accession>A0ABY4YID0</accession>
<evidence type="ECO:0000256" key="1">
    <source>
        <dbReference type="ARBA" id="ARBA00007118"/>
    </source>
</evidence>
<dbReference type="Proteomes" id="UP001056535">
    <property type="component" value="Chromosome"/>
</dbReference>
<comment type="similarity">
    <text evidence="1">Belongs to the nitroreductase family.</text>
</comment>
<proteinExistence type="inferred from homology"/>
<evidence type="ECO:0000256" key="2">
    <source>
        <dbReference type="ARBA" id="ARBA00023002"/>
    </source>
</evidence>